<feature type="compositionally biased region" description="Acidic residues" evidence="8">
    <location>
        <begin position="607"/>
        <end position="623"/>
    </location>
</feature>
<dbReference type="PANTHER" id="PTHR12172">
    <property type="entry name" value="CELL CYCLE CHECKPOINT PROTEIN RAD17"/>
    <property type="match status" value="1"/>
</dbReference>
<dbReference type="Gene3D" id="3.40.50.300">
    <property type="entry name" value="P-loop containing nucleotide triphosphate hydrolases"/>
    <property type="match status" value="1"/>
</dbReference>
<reference evidence="9" key="2">
    <citation type="journal article" date="2022" name="Hortic Res">
        <title>The genome of Dioscorea zingiberensis sheds light on the biosynthesis, origin and evolution of the medicinally important diosgenin saponins.</title>
        <authorList>
            <person name="Li Y."/>
            <person name="Tan C."/>
            <person name="Li Z."/>
            <person name="Guo J."/>
            <person name="Li S."/>
            <person name="Chen X."/>
            <person name="Wang C."/>
            <person name="Dai X."/>
            <person name="Yang H."/>
            <person name="Song W."/>
            <person name="Hou L."/>
            <person name="Xu J."/>
            <person name="Tong Z."/>
            <person name="Xu A."/>
            <person name="Yuan X."/>
            <person name="Wang W."/>
            <person name="Yang Q."/>
            <person name="Chen L."/>
            <person name="Sun Z."/>
            <person name="Wang K."/>
            <person name="Pan B."/>
            <person name="Chen J."/>
            <person name="Bao Y."/>
            <person name="Liu F."/>
            <person name="Qi X."/>
            <person name="Gang D.R."/>
            <person name="Wen J."/>
            <person name="Li J."/>
        </authorList>
    </citation>
    <scope>NUCLEOTIDE SEQUENCE</scope>
    <source>
        <strain evidence="9">Dzin_1.0</strain>
    </source>
</reference>
<keyword evidence="4" id="KW-0227">DNA damage</keyword>
<evidence type="ECO:0000256" key="1">
    <source>
        <dbReference type="ARBA" id="ARBA00004123"/>
    </source>
</evidence>
<comment type="subcellular location">
    <subcellularLocation>
        <location evidence="1">Nucleus</location>
    </subcellularLocation>
</comment>
<dbReference type="GO" id="GO:0005634">
    <property type="term" value="C:nucleus"/>
    <property type="evidence" value="ECO:0007669"/>
    <property type="project" value="UniProtKB-SubCell"/>
</dbReference>
<dbReference type="GO" id="GO:0003689">
    <property type="term" value="F:DNA clamp loader activity"/>
    <property type="evidence" value="ECO:0007669"/>
    <property type="project" value="TreeGrafter"/>
</dbReference>
<feature type="region of interest" description="Disordered" evidence="8">
    <location>
        <begin position="601"/>
        <end position="623"/>
    </location>
</feature>
<dbReference type="GO" id="GO:0003682">
    <property type="term" value="F:chromatin binding"/>
    <property type="evidence" value="ECO:0007669"/>
    <property type="project" value="TreeGrafter"/>
</dbReference>
<evidence type="ECO:0000256" key="8">
    <source>
        <dbReference type="SAM" id="MobiDB-lite"/>
    </source>
</evidence>
<dbReference type="GO" id="GO:0006281">
    <property type="term" value="P:DNA repair"/>
    <property type="evidence" value="ECO:0007669"/>
    <property type="project" value="InterPro"/>
</dbReference>
<sequence>MRKRRPVVILSSSSEEDEPAKPTSSRSATAPRKRPRGGAARKGSSASGPRRPRVSRGVEAVKFDRLSADFCEGLEDFHIAPGFQCKQGIELWVDKHRPHLLEELAIQKKKVEEVKKWIEDRVKTPKEDFGVNYALVITGKAGVGKSAAIHVIASEIGAELCEWKTPTPTLWQEHIHNSNLGLPYMSKLDEFESFVEKTRKYSLLQTSNSEGLRKPLILLIDDLPVINGRAAFLRLTKCLTTLSHSTRVVTVILLTEYCKTESGGSPTHHYEELETSLCRAGASKVTFNPITVNSIKRTLFRICQLEGHDVTADLINYIAKSSGGDIRHAITSLQYCCLRPDKYFSAQLSEGISSKIKSENSTLLPLSSIKEGKDAYSALSFPFGRDETLTLYHALGKFLHNKREITDQSALDSEPILLKDSFLRNPLKMDAPEIILSQANGQGRLITDFLHENVLDFISDEAIDDAWLVISYLCEADCLLSNALCPTYPRRLNVKYGSEGIAQSIASSVAARGVLFGNSHPSHSRWHTIRSPRLWQIEQSMGLNKNQMRQETFESYPCNMSEMASEYRPRIKWLNSQTSQDAVALQNPSFYPLKAVDHADDIGSDGLIEDNPSEESEDEIEDC</sequence>
<accession>A0A9D5CCC0</accession>
<evidence type="ECO:0000256" key="5">
    <source>
        <dbReference type="ARBA" id="ARBA00022840"/>
    </source>
</evidence>
<keyword evidence="6" id="KW-0539">Nucleus</keyword>
<dbReference type="PANTHER" id="PTHR12172:SF0">
    <property type="entry name" value="CELL CYCLE CHECKPOINT PROTEIN RAD17"/>
    <property type="match status" value="1"/>
</dbReference>
<dbReference type="InterPro" id="IPR027417">
    <property type="entry name" value="P-loop_NTPase"/>
</dbReference>
<gene>
    <name evidence="9" type="ORF">J5N97_022819</name>
</gene>
<reference evidence="9" key="1">
    <citation type="submission" date="2021-03" db="EMBL/GenBank/DDBJ databases">
        <authorList>
            <person name="Li Z."/>
            <person name="Yang C."/>
        </authorList>
    </citation>
    <scope>NUCLEOTIDE SEQUENCE</scope>
    <source>
        <strain evidence="9">Dzin_1.0</strain>
        <tissue evidence="9">Leaf</tissue>
    </source>
</reference>
<comment type="caution">
    <text evidence="9">The sequence shown here is derived from an EMBL/GenBank/DDBJ whole genome shotgun (WGS) entry which is preliminary data.</text>
</comment>
<dbReference type="FunFam" id="3.40.50.300:FF:001661">
    <property type="entry name" value="RAD17 checkpoint clamp loader component"/>
    <property type="match status" value="1"/>
</dbReference>
<dbReference type="Gene3D" id="1.10.8.60">
    <property type="match status" value="1"/>
</dbReference>
<dbReference type="AlphaFoldDB" id="A0A9D5CCC0"/>
<dbReference type="InterPro" id="IPR047854">
    <property type="entry name" value="RFC_lid"/>
</dbReference>
<feature type="compositionally biased region" description="Low complexity" evidence="8">
    <location>
        <begin position="37"/>
        <end position="49"/>
    </location>
</feature>
<dbReference type="SUPFAM" id="SSF52540">
    <property type="entry name" value="P-loop containing nucleoside triphosphate hydrolases"/>
    <property type="match status" value="1"/>
</dbReference>
<keyword evidence="5" id="KW-0067">ATP-binding</keyword>
<evidence type="ECO:0000256" key="6">
    <source>
        <dbReference type="ARBA" id="ARBA00023242"/>
    </source>
</evidence>
<organism evidence="9 10">
    <name type="scientific">Dioscorea zingiberensis</name>
    <dbReference type="NCBI Taxonomy" id="325984"/>
    <lineage>
        <taxon>Eukaryota</taxon>
        <taxon>Viridiplantae</taxon>
        <taxon>Streptophyta</taxon>
        <taxon>Embryophyta</taxon>
        <taxon>Tracheophyta</taxon>
        <taxon>Spermatophyta</taxon>
        <taxon>Magnoliopsida</taxon>
        <taxon>Liliopsida</taxon>
        <taxon>Dioscoreales</taxon>
        <taxon>Dioscoreaceae</taxon>
        <taxon>Dioscorea</taxon>
    </lineage>
</organism>
<keyword evidence="7" id="KW-0131">Cell cycle</keyword>
<feature type="region of interest" description="Disordered" evidence="8">
    <location>
        <begin position="1"/>
        <end position="56"/>
    </location>
</feature>
<name>A0A9D5CCC0_9LILI</name>
<dbReference type="GO" id="GO:0000077">
    <property type="term" value="P:DNA damage checkpoint signaling"/>
    <property type="evidence" value="ECO:0007669"/>
    <property type="project" value="TreeGrafter"/>
</dbReference>
<dbReference type="InterPro" id="IPR004582">
    <property type="entry name" value="Checkpoint_prot_Rad17_Rad24"/>
</dbReference>
<evidence type="ECO:0000256" key="2">
    <source>
        <dbReference type="ARBA" id="ARBA00006168"/>
    </source>
</evidence>
<keyword evidence="10" id="KW-1185">Reference proteome</keyword>
<dbReference type="CDD" id="cd18140">
    <property type="entry name" value="HLD_clamp_RFC"/>
    <property type="match status" value="1"/>
</dbReference>
<dbReference type="EMBL" id="JAGGNH010000006">
    <property type="protein sequence ID" value="KAJ0969942.1"/>
    <property type="molecule type" value="Genomic_DNA"/>
</dbReference>
<evidence type="ECO:0000256" key="3">
    <source>
        <dbReference type="ARBA" id="ARBA00022741"/>
    </source>
</evidence>
<evidence type="ECO:0008006" key="11">
    <source>
        <dbReference type="Google" id="ProtNLM"/>
    </source>
</evidence>
<evidence type="ECO:0000256" key="4">
    <source>
        <dbReference type="ARBA" id="ARBA00022763"/>
    </source>
</evidence>
<evidence type="ECO:0000313" key="9">
    <source>
        <dbReference type="EMBL" id="KAJ0969942.1"/>
    </source>
</evidence>
<dbReference type="OrthoDB" id="10265971at2759"/>
<evidence type="ECO:0000313" key="10">
    <source>
        <dbReference type="Proteomes" id="UP001085076"/>
    </source>
</evidence>
<dbReference type="GO" id="GO:0005524">
    <property type="term" value="F:ATP binding"/>
    <property type="evidence" value="ECO:0007669"/>
    <property type="project" value="UniProtKB-KW"/>
</dbReference>
<proteinExistence type="inferred from homology"/>
<dbReference type="GO" id="GO:0033314">
    <property type="term" value="P:mitotic DNA replication checkpoint signaling"/>
    <property type="evidence" value="ECO:0007669"/>
    <property type="project" value="TreeGrafter"/>
</dbReference>
<dbReference type="Proteomes" id="UP001085076">
    <property type="component" value="Miscellaneous, Linkage group lg06"/>
</dbReference>
<comment type="similarity">
    <text evidence="2">Belongs to the rad17/RAD24 family.</text>
</comment>
<dbReference type="Pfam" id="PF03215">
    <property type="entry name" value="Rad17"/>
    <property type="match status" value="1"/>
</dbReference>
<evidence type="ECO:0000256" key="7">
    <source>
        <dbReference type="ARBA" id="ARBA00023306"/>
    </source>
</evidence>
<protein>
    <recommendedName>
        <fullName evidence="11">Cell cycle checkpoint protein RAD17</fullName>
    </recommendedName>
</protein>
<keyword evidence="3" id="KW-0547">Nucleotide-binding</keyword>